<evidence type="ECO:0000256" key="2">
    <source>
        <dbReference type="ARBA" id="ARBA00022473"/>
    </source>
</evidence>
<dbReference type="InterPro" id="IPR052140">
    <property type="entry name" value="Dev_Signal_Hedgehog-like"/>
</dbReference>
<dbReference type="Pfam" id="PF01079">
    <property type="entry name" value="Hint"/>
    <property type="match status" value="2"/>
</dbReference>
<keyword evidence="2" id="KW-0217">Developmental protein</keyword>
<keyword evidence="3" id="KW-0964">Secreted</keyword>
<evidence type="ECO:0000256" key="4">
    <source>
        <dbReference type="ARBA" id="ARBA00022729"/>
    </source>
</evidence>
<comment type="subcellular location">
    <subcellularLocation>
        <location evidence="1">Secreted</location>
    </subcellularLocation>
</comment>
<dbReference type="OrthoDB" id="5212at2759"/>
<evidence type="ECO:0000256" key="1">
    <source>
        <dbReference type="ARBA" id="ARBA00004613"/>
    </source>
</evidence>
<dbReference type="STRING" id="2018661.A0A2A2JZ13"/>
<dbReference type="GO" id="GO:0016540">
    <property type="term" value="P:protein autoprocessing"/>
    <property type="evidence" value="ECO:0007669"/>
    <property type="project" value="InterPro"/>
</dbReference>
<dbReference type="EMBL" id="LIAE01010027">
    <property type="protein sequence ID" value="PAV66894.1"/>
    <property type="molecule type" value="Genomic_DNA"/>
</dbReference>
<feature type="domain" description="Hint" evidence="6">
    <location>
        <begin position="273"/>
        <end position="317"/>
    </location>
</feature>
<evidence type="ECO:0000259" key="6">
    <source>
        <dbReference type="SMART" id="SM00305"/>
    </source>
</evidence>
<evidence type="ECO:0000313" key="8">
    <source>
        <dbReference type="Proteomes" id="UP000218231"/>
    </source>
</evidence>
<dbReference type="PANTHER" id="PTHR46706:SF12">
    <property type="entry name" value="PROTEIN QUA-1-RELATED"/>
    <property type="match status" value="1"/>
</dbReference>
<feature type="region of interest" description="Disordered" evidence="5">
    <location>
        <begin position="25"/>
        <end position="63"/>
    </location>
</feature>
<sequence length="367" mass="40980">MLQFRDVQDTIFLDSDDDNIAILKAGSDGEDGFFREGDLSRSRSRHPDSPSQQSRCPSSIDSNSCSNPMTWVGGIKQDGDGEPAYELTVTRMNCLPDPPEMENDVMIDPHSDINRILDKVPDSNSISNVQGVQTNAVEEGLNPPYQAGPAPISGVDSGAGNGGYAIAPQPEPVQQQEQYVQVGEQVIPVTQAGYYYPVSSAYACFTGDDTVQTHSGIKAMKDLRIGDSVLTIDGNSTYFTEVEYFMHRIYELVYAEHILPTDCLFQLVQHDRRLEKTKVRVTKVKRVRETGIYAPMTSTGDLLVNDIYVSCHNIIKENTITQTFMNIFAELQKMLRNYYPISQTNTDPPMSSEFFHSIIDYIIPTKF</sequence>
<dbReference type="AlphaFoldDB" id="A0A2A2JZ13"/>
<proteinExistence type="predicted"/>
<keyword evidence="4" id="KW-0732">Signal</keyword>
<dbReference type="SMART" id="SM00305">
    <property type="entry name" value="HintC"/>
    <property type="match status" value="1"/>
</dbReference>
<name>A0A2A2JZ13_9BILA</name>
<dbReference type="CDD" id="cd00081">
    <property type="entry name" value="Hint"/>
    <property type="match status" value="1"/>
</dbReference>
<dbReference type="Gene3D" id="2.170.16.10">
    <property type="entry name" value="Hedgehog/Intein (Hint) domain"/>
    <property type="match status" value="2"/>
</dbReference>
<dbReference type="SUPFAM" id="SSF51294">
    <property type="entry name" value="Hedgehog/intein (Hint) domain"/>
    <property type="match status" value="1"/>
</dbReference>
<evidence type="ECO:0000313" key="7">
    <source>
        <dbReference type="EMBL" id="PAV66894.1"/>
    </source>
</evidence>
<dbReference type="InterPro" id="IPR003586">
    <property type="entry name" value="Hint_dom_C"/>
</dbReference>
<dbReference type="Proteomes" id="UP000218231">
    <property type="component" value="Unassembled WGS sequence"/>
</dbReference>
<reference evidence="7 8" key="1">
    <citation type="journal article" date="2017" name="Curr. Biol.">
        <title>Genome architecture and evolution of a unichromosomal asexual nematode.</title>
        <authorList>
            <person name="Fradin H."/>
            <person name="Zegar C."/>
            <person name="Gutwein M."/>
            <person name="Lucas J."/>
            <person name="Kovtun M."/>
            <person name="Corcoran D."/>
            <person name="Baugh L.R."/>
            <person name="Kiontke K."/>
            <person name="Gunsalus K."/>
            <person name="Fitch D.H."/>
            <person name="Piano F."/>
        </authorList>
    </citation>
    <scope>NUCLEOTIDE SEQUENCE [LARGE SCALE GENOMIC DNA]</scope>
    <source>
        <strain evidence="7">PF1309</strain>
    </source>
</reference>
<evidence type="ECO:0000256" key="3">
    <source>
        <dbReference type="ARBA" id="ARBA00022525"/>
    </source>
</evidence>
<accession>A0A2A2JZ13</accession>
<dbReference type="GO" id="GO:0005576">
    <property type="term" value="C:extracellular region"/>
    <property type="evidence" value="ECO:0007669"/>
    <property type="project" value="UniProtKB-SubCell"/>
</dbReference>
<protein>
    <recommendedName>
        <fullName evidence="6">Hint domain-containing protein</fullName>
    </recommendedName>
</protein>
<comment type="caution">
    <text evidence="7">The sequence shown here is derived from an EMBL/GenBank/DDBJ whole genome shotgun (WGS) entry which is preliminary data.</text>
</comment>
<dbReference type="InterPro" id="IPR001767">
    <property type="entry name" value="Hedgehog_Hint"/>
</dbReference>
<evidence type="ECO:0000256" key="5">
    <source>
        <dbReference type="SAM" id="MobiDB-lite"/>
    </source>
</evidence>
<keyword evidence="8" id="KW-1185">Reference proteome</keyword>
<dbReference type="InterPro" id="IPR036844">
    <property type="entry name" value="Hint_dom_sf"/>
</dbReference>
<gene>
    <name evidence="7" type="ORF">WR25_00388</name>
</gene>
<feature type="compositionally biased region" description="Basic and acidic residues" evidence="5">
    <location>
        <begin position="32"/>
        <end position="48"/>
    </location>
</feature>
<dbReference type="PANTHER" id="PTHR46706">
    <property type="entry name" value="PROTEIN QUA-1-RELATED"/>
    <property type="match status" value="1"/>
</dbReference>
<organism evidence="7 8">
    <name type="scientific">Diploscapter pachys</name>
    <dbReference type="NCBI Taxonomy" id="2018661"/>
    <lineage>
        <taxon>Eukaryota</taxon>
        <taxon>Metazoa</taxon>
        <taxon>Ecdysozoa</taxon>
        <taxon>Nematoda</taxon>
        <taxon>Chromadorea</taxon>
        <taxon>Rhabditida</taxon>
        <taxon>Rhabditina</taxon>
        <taxon>Rhabditomorpha</taxon>
        <taxon>Rhabditoidea</taxon>
        <taxon>Rhabditidae</taxon>
        <taxon>Diploscapter</taxon>
    </lineage>
</organism>